<dbReference type="Gene3D" id="3.40.50.1860">
    <property type="match status" value="1"/>
</dbReference>
<accession>A0A0D1EL35</accession>
<dbReference type="RefSeq" id="WP_236687744.1">
    <property type="nucleotide sequence ID" value="NZ_FZPF01000002.1"/>
</dbReference>
<comment type="caution">
    <text evidence="1">The sequence shown here is derived from an EMBL/GenBank/DDBJ whole genome shotgun (WGS) entry which is preliminary data.</text>
</comment>
<dbReference type="InterPro" id="IPR001920">
    <property type="entry name" value="Asp/Glu_race"/>
</dbReference>
<name>A0A0D1EL35_9RHOB</name>
<dbReference type="PATRIC" id="fig|935700.4.peg.616"/>
<protein>
    <submittedName>
        <fullName evidence="1">Putative racemase</fullName>
    </submittedName>
</protein>
<dbReference type="Proteomes" id="UP000032232">
    <property type="component" value="Unassembled WGS sequence"/>
</dbReference>
<dbReference type="EMBL" id="JYFE01000016">
    <property type="protein sequence ID" value="KIT17691.1"/>
    <property type="molecule type" value="Genomic_DNA"/>
</dbReference>
<proteinExistence type="predicted"/>
<dbReference type="GO" id="GO:0016855">
    <property type="term" value="F:racemase and epimerase activity, acting on amino acids and derivatives"/>
    <property type="evidence" value="ECO:0007669"/>
    <property type="project" value="InterPro"/>
</dbReference>
<keyword evidence="2" id="KW-1185">Reference proteome</keyword>
<organism evidence="1 2">
    <name type="scientific">Jannaschia aquimarina</name>
    <dbReference type="NCBI Taxonomy" id="935700"/>
    <lineage>
        <taxon>Bacteria</taxon>
        <taxon>Pseudomonadati</taxon>
        <taxon>Pseudomonadota</taxon>
        <taxon>Alphaproteobacteria</taxon>
        <taxon>Rhodobacterales</taxon>
        <taxon>Roseobacteraceae</taxon>
        <taxon>Jannaschia</taxon>
    </lineage>
</organism>
<sequence length="51" mass="5384">MPTGSRPLHQRTIGILGGSSNVATGEYYRLINEIANAQLGGWDIAETLIAG</sequence>
<gene>
    <name evidence="1" type="ORF">jaqu_05820</name>
</gene>
<dbReference type="SUPFAM" id="SSF53681">
    <property type="entry name" value="Aspartate/glutamate racemase"/>
    <property type="match status" value="1"/>
</dbReference>
<reference evidence="1 2" key="1">
    <citation type="submission" date="2015-02" db="EMBL/GenBank/DDBJ databases">
        <title>Genome Sequence of Jannaschia aquimarina DSM28248, a member of the Roseobacter clade.</title>
        <authorList>
            <person name="Voget S."/>
            <person name="Daniel R."/>
        </authorList>
    </citation>
    <scope>NUCLEOTIDE SEQUENCE [LARGE SCALE GENOMIC DNA]</scope>
    <source>
        <strain evidence="1 2">GSW-M26</strain>
    </source>
</reference>
<dbReference type="AlphaFoldDB" id="A0A0D1EL35"/>
<evidence type="ECO:0000313" key="2">
    <source>
        <dbReference type="Proteomes" id="UP000032232"/>
    </source>
</evidence>
<evidence type="ECO:0000313" key="1">
    <source>
        <dbReference type="EMBL" id="KIT17691.1"/>
    </source>
</evidence>
<dbReference type="STRING" id="935700.jaqu_05820"/>